<organism evidence="1 2">
    <name type="scientific">Micromonospora sicca</name>
    <dbReference type="NCBI Taxonomy" id="2202420"/>
    <lineage>
        <taxon>Bacteria</taxon>
        <taxon>Bacillati</taxon>
        <taxon>Actinomycetota</taxon>
        <taxon>Actinomycetes</taxon>
        <taxon>Micromonosporales</taxon>
        <taxon>Micromonosporaceae</taxon>
        <taxon>Micromonospora</taxon>
    </lineage>
</organism>
<reference evidence="1 2" key="1">
    <citation type="submission" date="2018-05" db="EMBL/GenBank/DDBJ databases">
        <title>Micromonosporas from Atacama Desert.</title>
        <authorList>
            <person name="Carro L."/>
            <person name="Golinska P."/>
            <person name="Klenk H.-P."/>
            <person name="Goodfellow M."/>
        </authorList>
    </citation>
    <scope>NUCLEOTIDE SEQUENCE [LARGE SCALE GENOMIC DNA]</scope>
    <source>
        <strain evidence="1 2">4G51</strain>
    </source>
</reference>
<gene>
    <name evidence="1" type="ORF">DKT69_20620</name>
</gene>
<dbReference type="EMBL" id="QGKS01000262">
    <property type="protein sequence ID" value="PWR13485.1"/>
    <property type="molecule type" value="Genomic_DNA"/>
</dbReference>
<dbReference type="Proteomes" id="UP000246050">
    <property type="component" value="Unassembled WGS sequence"/>
</dbReference>
<dbReference type="AlphaFoldDB" id="A0A317DKM7"/>
<proteinExistence type="predicted"/>
<name>A0A317DKM7_9ACTN</name>
<protein>
    <submittedName>
        <fullName evidence="1">Uncharacterized protein</fullName>
    </submittedName>
</protein>
<sequence length="597" mass="63563">MTEPEQELFRRLVAAASRVCRLADEPDVFDEYNDSDGLRDFLDALAELDKLLREVDPVPLPPARQPAPTVADVLAVLLALPGVPGLEELTGRLDDEQVEKALRVALNLSDRHRQTNLIVRLAPRLSEVQAQRALTVVPTMDRASQQMLTLVALLPRLPEARRSASARFALAAASRLHPATGASSLMKLAPWLDAAQRATLYDIVTSRLGDGSGPELCWLAEHYLPEQRTAALNKIIQVADGNSRAVLLTAIAPHLDEAQLAVATDAAAGIIDPGFRARALAGVARSLPAARRRQAVSAALTAAGEATGDGHSYLAWKDLFPLLEPDQLGDALAAVAAVRDGHSRAHSLSLLIPLLPSTLLPTAAAAARAIADHGARAAALASLVPYLPDEVRTSAVSAAAEALTERPGGPWASHLRVLAPHLTTEQLAGLWEVALREEREYPQQALATLAPFVDADRRGQALELALSYEPQHLVDAVHELAPHLDAARRGRAYEEIRQIQEPASRARGLARLVAYLSPPETAEVAQEALATAGTLRDPGARAALLAELVPHLDGTSRETALAWAFAAATAIEPEDRCPGFPALTRLVPLIAGAGEGN</sequence>
<evidence type="ECO:0000313" key="2">
    <source>
        <dbReference type="Proteomes" id="UP000246050"/>
    </source>
</evidence>
<evidence type="ECO:0000313" key="1">
    <source>
        <dbReference type="EMBL" id="PWR13485.1"/>
    </source>
</evidence>
<accession>A0A317DKM7</accession>
<comment type="caution">
    <text evidence="1">The sequence shown here is derived from an EMBL/GenBank/DDBJ whole genome shotgun (WGS) entry which is preliminary data.</text>
</comment>
<dbReference type="RefSeq" id="WP_109803164.1">
    <property type="nucleotide sequence ID" value="NZ_QGKS01000262.1"/>
</dbReference>